<proteinExistence type="predicted"/>
<dbReference type="Pfam" id="PF05336">
    <property type="entry name" value="rhaM"/>
    <property type="match status" value="1"/>
</dbReference>
<reference evidence="1" key="1">
    <citation type="submission" date="2018-05" db="EMBL/GenBank/DDBJ databases">
        <authorList>
            <person name="Lanie J.A."/>
            <person name="Ng W.-L."/>
            <person name="Kazmierczak K.M."/>
            <person name="Andrzejewski T.M."/>
            <person name="Davidsen T.M."/>
            <person name="Wayne K.J."/>
            <person name="Tettelin H."/>
            <person name="Glass J.I."/>
            <person name="Rusch D."/>
            <person name="Podicherti R."/>
            <person name="Tsui H.-C.T."/>
            <person name="Winkler M.E."/>
        </authorList>
    </citation>
    <scope>NUCLEOTIDE SEQUENCE</scope>
</reference>
<dbReference type="InterPro" id="IPR011008">
    <property type="entry name" value="Dimeric_a/b-barrel"/>
</dbReference>
<protein>
    <recommendedName>
        <fullName evidence="2">L-rhamnose mutarotase</fullName>
    </recommendedName>
</protein>
<dbReference type="EMBL" id="UINC01119259">
    <property type="protein sequence ID" value="SVC92952.1"/>
    <property type="molecule type" value="Genomic_DNA"/>
</dbReference>
<dbReference type="SUPFAM" id="SSF54909">
    <property type="entry name" value="Dimeric alpha+beta barrel"/>
    <property type="match status" value="1"/>
</dbReference>
<dbReference type="GO" id="GO:0016857">
    <property type="term" value="F:racemase and epimerase activity, acting on carbohydrates and derivatives"/>
    <property type="evidence" value="ECO:0007669"/>
    <property type="project" value="InterPro"/>
</dbReference>
<name>A0A382R714_9ZZZZ</name>
<dbReference type="AlphaFoldDB" id="A0A382R714"/>
<dbReference type="Gene3D" id="3.30.70.100">
    <property type="match status" value="1"/>
</dbReference>
<evidence type="ECO:0008006" key="2">
    <source>
        <dbReference type="Google" id="ProtNLM"/>
    </source>
</evidence>
<evidence type="ECO:0000313" key="1">
    <source>
        <dbReference type="EMBL" id="SVC92952.1"/>
    </source>
</evidence>
<dbReference type="InterPro" id="IPR008000">
    <property type="entry name" value="Rham/fucose_mutarotase"/>
</dbReference>
<sequence>MYSIGLVMTLRPGAYAEYKKAHDEFWPEIADSMSDNDVSMAIYRFGENLVIHAVAPTEADWNKSRDVPILEKWFEYMSTLLATNQEGEIIFEDLPEAFVFGIFKAD</sequence>
<accession>A0A382R714</accession>
<organism evidence="1">
    <name type="scientific">marine metagenome</name>
    <dbReference type="NCBI Taxonomy" id="408172"/>
    <lineage>
        <taxon>unclassified sequences</taxon>
        <taxon>metagenomes</taxon>
        <taxon>ecological metagenomes</taxon>
    </lineage>
</organism>
<gene>
    <name evidence="1" type="ORF">METZ01_LOCUS345806</name>
</gene>